<feature type="transmembrane region" description="Helical" evidence="1">
    <location>
        <begin position="273"/>
        <end position="291"/>
    </location>
</feature>
<dbReference type="PANTHER" id="PTHR22911:SF76">
    <property type="entry name" value="EAMA DOMAIN-CONTAINING PROTEIN"/>
    <property type="match status" value="1"/>
</dbReference>
<organism evidence="3">
    <name type="scientific">marine metagenome</name>
    <dbReference type="NCBI Taxonomy" id="408172"/>
    <lineage>
        <taxon>unclassified sequences</taxon>
        <taxon>metagenomes</taxon>
        <taxon>ecological metagenomes</taxon>
    </lineage>
</organism>
<keyword evidence="1" id="KW-0472">Membrane</keyword>
<name>A0A382BBI3_9ZZZZ</name>
<feature type="transmembrane region" description="Helical" evidence="1">
    <location>
        <begin position="73"/>
        <end position="95"/>
    </location>
</feature>
<feature type="transmembrane region" description="Helical" evidence="1">
    <location>
        <begin position="216"/>
        <end position="240"/>
    </location>
</feature>
<evidence type="ECO:0000259" key="2">
    <source>
        <dbReference type="Pfam" id="PF00892"/>
    </source>
</evidence>
<dbReference type="InterPro" id="IPR000620">
    <property type="entry name" value="EamA_dom"/>
</dbReference>
<proteinExistence type="predicted"/>
<keyword evidence="1" id="KW-1133">Transmembrane helix</keyword>
<dbReference type="InterPro" id="IPR037185">
    <property type="entry name" value="EmrE-like"/>
</dbReference>
<feature type="transmembrane region" description="Helical" evidence="1">
    <location>
        <begin position="101"/>
        <end position="123"/>
    </location>
</feature>
<accession>A0A382BBI3</accession>
<feature type="transmembrane region" description="Helical" evidence="1">
    <location>
        <begin position="153"/>
        <end position="172"/>
    </location>
</feature>
<dbReference type="Pfam" id="PF00892">
    <property type="entry name" value="EamA"/>
    <property type="match status" value="1"/>
</dbReference>
<sequence>MTSDTGNKYYLGFFLALAAGLIWSFGAPTIRYMVDAQIYQWHYLFCRGIMVATILIIFLLYKEGLKFHHNFKRVGLSGLIGGVGLAFAFIFFIFGMTFTSAATTLFMIGTQPLFSGLLAYIFLREHVRSATIIACVISLFGMFLMAYNDWQAGTLLGWLFGLLCSIGFSIFAASLRWRPETPKFTTIIIAGVTCSLFSVIMIVISGDEFSMPLRNILLSMLHGTLVATGLICLSIGARYLPAAEFMLLSLLEVVGGVLWCWMPIFGINEVPSSLTMLGGAAIIFAIAYHAVGIKQQSTPPTL</sequence>
<feature type="transmembrane region" description="Helical" evidence="1">
    <location>
        <begin position="42"/>
        <end position="61"/>
    </location>
</feature>
<gene>
    <name evidence="3" type="ORF">METZ01_LOCUS163982</name>
</gene>
<dbReference type="GO" id="GO:0016020">
    <property type="term" value="C:membrane"/>
    <property type="evidence" value="ECO:0007669"/>
    <property type="project" value="InterPro"/>
</dbReference>
<dbReference type="EMBL" id="UINC01029051">
    <property type="protein sequence ID" value="SVB11128.1"/>
    <property type="molecule type" value="Genomic_DNA"/>
</dbReference>
<dbReference type="SUPFAM" id="SSF103481">
    <property type="entry name" value="Multidrug resistance efflux transporter EmrE"/>
    <property type="match status" value="1"/>
</dbReference>
<feature type="domain" description="EamA" evidence="2">
    <location>
        <begin position="11"/>
        <end position="146"/>
    </location>
</feature>
<evidence type="ECO:0000256" key="1">
    <source>
        <dbReference type="SAM" id="Phobius"/>
    </source>
</evidence>
<keyword evidence="1" id="KW-0812">Transmembrane</keyword>
<evidence type="ECO:0000313" key="3">
    <source>
        <dbReference type="EMBL" id="SVB11128.1"/>
    </source>
</evidence>
<protein>
    <recommendedName>
        <fullName evidence="2">EamA domain-containing protein</fullName>
    </recommendedName>
</protein>
<dbReference type="PANTHER" id="PTHR22911">
    <property type="entry name" value="ACYL-MALONYL CONDENSING ENZYME-RELATED"/>
    <property type="match status" value="1"/>
</dbReference>
<dbReference type="AlphaFoldDB" id="A0A382BBI3"/>
<feature type="transmembrane region" description="Helical" evidence="1">
    <location>
        <begin position="184"/>
        <end position="204"/>
    </location>
</feature>
<feature type="transmembrane region" description="Helical" evidence="1">
    <location>
        <begin position="130"/>
        <end position="147"/>
    </location>
</feature>
<feature type="transmembrane region" description="Helical" evidence="1">
    <location>
        <begin position="247"/>
        <end position="267"/>
    </location>
</feature>
<reference evidence="3" key="1">
    <citation type="submission" date="2018-05" db="EMBL/GenBank/DDBJ databases">
        <authorList>
            <person name="Lanie J.A."/>
            <person name="Ng W.-L."/>
            <person name="Kazmierczak K.M."/>
            <person name="Andrzejewski T.M."/>
            <person name="Davidsen T.M."/>
            <person name="Wayne K.J."/>
            <person name="Tettelin H."/>
            <person name="Glass J.I."/>
            <person name="Rusch D."/>
            <person name="Podicherti R."/>
            <person name="Tsui H.-C.T."/>
            <person name="Winkler M.E."/>
        </authorList>
    </citation>
    <scope>NUCLEOTIDE SEQUENCE</scope>
</reference>